<dbReference type="PANTHER" id="PTHR16433">
    <property type="entry name" value="DOLICHOL-PHOSPHATE MANNOSYLTRANSFERASE SUBUNIT 3"/>
    <property type="match status" value="1"/>
</dbReference>
<evidence type="ECO:0000256" key="1">
    <source>
        <dbReference type="ARBA" id="ARBA00004477"/>
    </source>
</evidence>
<name>A0A9Q0MYB3_9DIPT</name>
<evidence type="ECO:0000256" key="3">
    <source>
        <dbReference type="ARBA" id="ARBA00022692"/>
    </source>
</evidence>
<dbReference type="GO" id="GO:0033185">
    <property type="term" value="C:dolichol-phosphate-mannose synthase complex"/>
    <property type="evidence" value="ECO:0007669"/>
    <property type="project" value="TreeGrafter"/>
</dbReference>
<dbReference type="PANTHER" id="PTHR16433:SF0">
    <property type="entry name" value="DOLICHOL-PHOSPHATE MANNOSYLTRANSFERASE SUBUNIT 3"/>
    <property type="match status" value="1"/>
</dbReference>
<evidence type="ECO:0000256" key="2">
    <source>
        <dbReference type="ARBA" id="ARBA00010430"/>
    </source>
</evidence>
<evidence type="ECO:0000256" key="4">
    <source>
        <dbReference type="ARBA" id="ARBA00022824"/>
    </source>
</evidence>
<dbReference type="InterPro" id="IPR013174">
    <property type="entry name" value="DPM3"/>
</dbReference>
<comment type="function">
    <text evidence="7">Stabilizer subunit of the dolichol-phosphate mannose (DPM) synthase complex; tethers catalytic subunit to the ER.</text>
</comment>
<proteinExistence type="inferred from homology"/>
<evidence type="ECO:0000256" key="5">
    <source>
        <dbReference type="ARBA" id="ARBA00022989"/>
    </source>
</evidence>
<comment type="similarity">
    <text evidence="2 7">Belongs to the DPM3 family.</text>
</comment>
<dbReference type="GO" id="GO:0016757">
    <property type="term" value="F:glycosyltransferase activity"/>
    <property type="evidence" value="ECO:0007669"/>
    <property type="project" value="UniProtKB-KW"/>
</dbReference>
<comment type="caution">
    <text evidence="8">The sequence shown here is derived from an EMBL/GenBank/DDBJ whole genome shotgun (WGS) entry which is preliminary data.</text>
</comment>
<comment type="subunit">
    <text evidence="7">Component of the dolichol-phosphate mannose (DPM) synthase complex.</text>
</comment>
<keyword evidence="4 7" id="KW-0256">Endoplasmic reticulum</keyword>
<evidence type="ECO:0000313" key="8">
    <source>
        <dbReference type="EMBL" id="KAJ6640236.1"/>
    </source>
</evidence>
<dbReference type="GO" id="GO:0006506">
    <property type="term" value="P:GPI anchor biosynthetic process"/>
    <property type="evidence" value="ECO:0007669"/>
    <property type="project" value="TreeGrafter"/>
</dbReference>
<dbReference type="EMBL" id="WJQU01000003">
    <property type="protein sequence ID" value="KAJ6640236.1"/>
    <property type="molecule type" value="Genomic_DNA"/>
</dbReference>
<keyword evidence="9" id="KW-1185">Reference proteome</keyword>
<dbReference type="AlphaFoldDB" id="A0A9Q0MYB3"/>
<keyword evidence="8" id="KW-0808">Transferase</keyword>
<protein>
    <recommendedName>
        <fullName evidence="7">Dolichol-phosphate mannosyltransferase subunit 3</fullName>
    </recommendedName>
</protein>
<keyword evidence="5 7" id="KW-1133">Transmembrane helix</keyword>
<evidence type="ECO:0000313" key="9">
    <source>
        <dbReference type="Proteomes" id="UP001151699"/>
    </source>
</evidence>
<evidence type="ECO:0000256" key="7">
    <source>
        <dbReference type="RuleBase" id="RU365085"/>
    </source>
</evidence>
<evidence type="ECO:0000256" key="6">
    <source>
        <dbReference type="ARBA" id="ARBA00023136"/>
    </source>
</evidence>
<organism evidence="8 9">
    <name type="scientific">Pseudolycoriella hygida</name>
    <dbReference type="NCBI Taxonomy" id="35572"/>
    <lineage>
        <taxon>Eukaryota</taxon>
        <taxon>Metazoa</taxon>
        <taxon>Ecdysozoa</taxon>
        <taxon>Arthropoda</taxon>
        <taxon>Hexapoda</taxon>
        <taxon>Insecta</taxon>
        <taxon>Pterygota</taxon>
        <taxon>Neoptera</taxon>
        <taxon>Endopterygota</taxon>
        <taxon>Diptera</taxon>
        <taxon>Nematocera</taxon>
        <taxon>Sciaroidea</taxon>
        <taxon>Sciaridae</taxon>
        <taxon>Pseudolycoriella</taxon>
    </lineage>
</organism>
<comment type="caution">
    <text evidence="7">Lacks conserved residue(s) required for the propagation of feature annotation.</text>
</comment>
<sequence>MTKLMEWVFVLSLFFAAYIAIVTKQIQSDVFDNWMFEVKVAPVILVLLFGVYAASTVLYRVFTFNDCPEAAEELQRQIKEAREDLMSRGFRFIESN</sequence>
<reference evidence="8" key="1">
    <citation type="submission" date="2022-07" db="EMBL/GenBank/DDBJ databases">
        <authorList>
            <person name="Trinca V."/>
            <person name="Uliana J.V.C."/>
            <person name="Torres T.T."/>
            <person name="Ward R.J."/>
            <person name="Monesi N."/>
        </authorList>
    </citation>
    <scope>NUCLEOTIDE SEQUENCE</scope>
    <source>
        <strain evidence="8">HSMRA1968</strain>
        <tissue evidence="8">Whole embryos</tissue>
    </source>
</reference>
<comment type="pathway">
    <text evidence="7">Protein modification; protein glycosylation.</text>
</comment>
<keyword evidence="6 7" id="KW-0472">Membrane</keyword>
<keyword evidence="3 7" id="KW-0812">Transmembrane</keyword>
<accession>A0A9Q0MYB3</accession>
<gene>
    <name evidence="8" type="primary">DPM3</name>
    <name evidence="8" type="ORF">Bhyg_12986</name>
</gene>
<dbReference type="Proteomes" id="UP001151699">
    <property type="component" value="Chromosome X"/>
</dbReference>
<dbReference type="OrthoDB" id="2014333at2759"/>
<dbReference type="GO" id="GO:0005789">
    <property type="term" value="C:endoplasmic reticulum membrane"/>
    <property type="evidence" value="ECO:0007669"/>
    <property type="project" value="UniProtKB-SubCell"/>
</dbReference>
<comment type="subcellular location">
    <subcellularLocation>
        <location evidence="1 7">Endoplasmic reticulum membrane</location>
        <topology evidence="1 7">Multi-pass membrane protein</topology>
    </subcellularLocation>
</comment>
<dbReference type="Pfam" id="PF08285">
    <property type="entry name" value="DPM3"/>
    <property type="match status" value="1"/>
</dbReference>
<feature type="transmembrane region" description="Helical" evidence="7">
    <location>
        <begin position="40"/>
        <end position="62"/>
    </location>
</feature>
<keyword evidence="8" id="KW-0328">Glycosyltransferase</keyword>